<evidence type="ECO:0000256" key="2">
    <source>
        <dbReference type="ARBA" id="ARBA00004664"/>
    </source>
</evidence>
<dbReference type="GO" id="GO:0016853">
    <property type="term" value="F:isomerase activity"/>
    <property type="evidence" value="ECO:0007669"/>
    <property type="project" value="UniProtKB-KW"/>
</dbReference>
<keyword evidence="7 9" id="KW-0057">Aromatic amino acid biosynthesis</keyword>
<dbReference type="CDD" id="cd00405">
    <property type="entry name" value="PRAI"/>
    <property type="match status" value="1"/>
</dbReference>
<comment type="catalytic activity">
    <reaction evidence="1 9">
        <text>N-(5-phospho-beta-D-ribosyl)anthranilate = 1-(2-carboxyphenylamino)-1-deoxy-D-ribulose 5-phosphate</text>
        <dbReference type="Rhea" id="RHEA:21540"/>
        <dbReference type="ChEBI" id="CHEBI:18277"/>
        <dbReference type="ChEBI" id="CHEBI:58613"/>
        <dbReference type="EC" id="5.3.1.24"/>
    </reaction>
</comment>
<dbReference type="InterPro" id="IPR011060">
    <property type="entry name" value="RibuloseP-bd_barrel"/>
</dbReference>
<evidence type="ECO:0000256" key="3">
    <source>
        <dbReference type="ARBA" id="ARBA00012572"/>
    </source>
</evidence>
<reference evidence="12" key="1">
    <citation type="journal article" date="2019" name="Int. J. Syst. Evol. Microbiol.">
        <title>The Global Catalogue of Microorganisms (GCM) 10K type strain sequencing project: providing services to taxonomists for standard genome sequencing and annotation.</title>
        <authorList>
            <consortium name="The Broad Institute Genomics Platform"/>
            <consortium name="The Broad Institute Genome Sequencing Center for Infectious Disease"/>
            <person name="Wu L."/>
            <person name="Ma J."/>
        </authorList>
    </citation>
    <scope>NUCLEOTIDE SEQUENCE [LARGE SCALE GENOMIC DNA]</scope>
    <source>
        <strain evidence="12">CCM 8932</strain>
    </source>
</reference>
<dbReference type="SUPFAM" id="SSF51366">
    <property type="entry name" value="Ribulose-phoshate binding barrel"/>
    <property type="match status" value="1"/>
</dbReference>
<protein>
    <recommendedName>
        <fullName evidence="4 9">N-(5'-phosphoribosyl)anthranilate isomerase</fullName>
        <shortName evidence="9">PRAI</shortName>
        <ecNumber evidence="3 9">5.3.1.24</ecNumber>
    </recommendedName>
</protein>
<organism evidence="11 12">
    <name type="scientific">Lactiplantibacillus dongliensis</name>
    <dbReference type="NCBI Taxonomy" id="2559919"/>
    <lineage>
        <taxon>Bacteria</taxon>
        <taxon>Bacillati</taxon>
        <taxon>Bacillota</taxon>
        <taxon>Bacilli</taxon>
        <taxon>Lactobacillales</taxon>
        <taxon>Lactobacillaceae</taxon>
        <taxon>Lactiplantibacillus</taxon>
    </lineage>
</organism>
<dbReference type="InterPro" id="IPR001240">
    <property type="entry name" value="PRAI_dom"/>
</dbReference>
<gene>
    <name evidence="9" type="primary">trpF</name>
    <name evidence="11" type="ORF">ACFP3T_02430</name>
</gene>
<keyword evidence="8 9" id="KW-0413">Isomerase</keyword>
<evidence type="ECO:0000256" key="1">
    <source>
        <dbReference type="ARBA" id="ARBA00001164"/>
    </source>
</evidence>
<comment type="pathway">
    <text evidence="2 9">Amino-acid biosynthesis; L-tryptophan biosynthesis; L-tryptophan from chorismate: step 3/5.</text>
</comment>
<accession>A0ABW1R121</accession>
<evidence type="ECO:0000259" key="10">
    <source>
        <dbReference type="Pfam" id="PF00697"/>
    </source>
</evidence>
<evidence type="ECO:0000313" key="11">
    <source>
        <dbReference type="EMBL" id="MFC6163526.1"/>
    </source>
</evidence>
<evidence type="ECO:0000256" key="9">
    <source>
        <dbReference type="HAMAP-Rule" id="MF_00135"/>
    </source>
</evidence>
<evidence type="ECO:0000256" key="7">
    <source>
        <dbReference type="ARBA" id="ARBA00023141"/>
    </source>
</evidence>
<name>A0ABW1R121_9LACO</name>
<evidence type="ECO:0000256" key="8">
    <source>
        <dbReference type="ARBA" id="ARBA00023235"/>
    </source>
</evidence>
<dbReference type="InterPro" id="IPR013785">
    <property type="entry name" value="Aldolase_TIM"/>
</dbReference>
<dbReference type="HAMAP" id="MF_00135">
    <property type="entry name" value="PRAI"/>
    <property type="match status" value="1"/>
</dbReference>
<proteinExistence type="inferred from homology"/>
<evidence type="ECO:0000313" key="12">
    <source>
        <dbReference type="Proteomes" id="UP001596253"/>
    </source>
</evidence>
<keyword evidence="12" id="KW-1185">Reference proteome</keyword>
<evidence type="ECO:0000256" key="5">
    <source>
        <dbReference type="ARBA" id="ARBA00022605"/>
    </source>
</evidence>
<dbReference type="Proteomes" id="UP001596253">
    <property type="component" value="Unassembled WGS sequence"/>
</dbReference>
<dbReference type="EC" id="5.3.1.24" evidence="3 9"/>
<dbReference type="PANTHER" id="PTHR42894:SF1">
    <property type="entry name" value="N-(5'-PHOSPHORIBOSYL)ANTHRANILATE ISOMERASE"/>
    <property type="match status" value="1"/>
</dbReference>
<evidence type="ECO:0000256" key="6">
    <source>
        <dbReference type="ARBA" id="ARBA00022822"/>
    </source>
</evidence>
<sequence>MTKIKICGLMTTADIAAVNHVKPDYAGFVFAAGRHQLTLVQALNLRQHLDSAIPSVGVFVDAPLATMLTAVQQGAISIVQCHGHESAATIRALQHAGVPVIQAFRLPEQPYHPTPADYVMLDSRVGSAHPLTPAQLDQPLRQPLFLAGALTPENVTAVLKASRPAVIDVSRGVETAGHKDPQKIAQMVANVHQFN</sequence>
<comment type="caution">
    <text evidence="11">The sequence shown here is derived from an EMBL/GenBank/DDBJ whole genome shotgun (WGS) entry which is preliminary data.</text>
</comment>
<dbReference type="InterPro" id="IPR044643">
    <property type="entry name" value="TrpF_fam"/>
</dbReference>
<keyword evidence="5 9" id="KW-0028">Amino-acid biosynthesis</keyword>
<dbReference type="EMBL" id="JBHSSD010000009">
    <property type="protein sequence ID" value="MFC6163526.1"/>
    <property type="molecule type" value="Genomic_DNA"/>
</dbReference>
<dbReference type="Gene3D" id="3.20.20.70">
    <property type="entry name" value="Aldolase class I"/>
    <property type="match status" value="1"/>
</dbReference>
<dbReference type="Pfam" id="PF00697">
    <property type="entry name" value="PRAI"/>
    <property type="match status" value="1"/>
</dbReference>
<comment type="similarity">
    <text evidence="9">Belongs to the TrpF family.</text>
</comment>
<feature type="domain" description="N-(5'phosphoribosyl) anthranilate isomerase (PRAI)" evidence="10">
    <location>
        <begin position="4"/>
        <end position="189"/>
    </location>
</feature>
<keyword evidence="6 9" id="KW-0822">Tryptophan biosynthesis</keyword>
<evidence type="ECO:0000256" key="4">
    <source>
        <dbReference type="ARBA" id="ARBA00022272"/>
    </source>
</evidence>
<dbReference type="RefSeq" id="WP_137638968.1">
    <property type="nucleotide sequence ID" value="NZ_BJDK01000001.1"/>
</dbReference>
<dbReference type="PANTHER" id="PTHR42894">
    <property type="entry name" value="N-(5'-PHOSPHORIBOSYL)ANTHRANILATE ISOMERASE"/>
    <property type="match status" value="1"/>
</dbReference>